<dbReference type="SMART" id="SM00534">
    <property type="entry name" value="MUTSac"/>
    <property type="match status" value="1"/>
</dbReference>
<organism evidence="5 6">
    <name type="scientific">Nocardia yunnanensis</name>
    <dbReference type="NCBI Taxonomy" id="2382165"/>
    <lineage>
        <taxon>Bacteria</taxon>
        <taxon>Bacillati</taxon>
        <taxon>Actinomycetota</taxon>
        <taxon>Actinomycetes</taxon>
        <taxon>Mycobacteriales</taxon>
        <taxon>Nocardiaceae</taxon>
        <taxon>Nocardia</taxon>
    </lineage>
</organism>
<dbReference type="Gene3D" id="3.40.50.300">
    <property type="entry name" value="P-loop containing nucleotide triphosphate hydrolases"/>
    <property type="match status" value="1"/>
</dbReference>
<dbReference type="Pfam" id="PF00488">
    <property type="entry name" value="MutS_V"/>
    <property type="match status" value="1"/>
</dbReference>
<dbReference type="InterPro" id="IPR045076">
    <property type="entry name" value="MutS"/>
</dbReference>
<dbReference type="PANTHER" id="PTHR11361">
    <property type="entry name" value="DNA MISMATCH REPAIR PROTEIN MUTS FAMILY MEMBER"/>
    <property type="match status" value="1"/>
</dbReference>
<dbReference type="AlphaFoldDB" id="A0A386ZPJ0"/>
<dbReference type="GO" id="GO:0140664">
    <property type="term" value="F:ATP-dependent DNA damage sensor activity"/>
    <property type="evidence" value="ECO:0007669"/>
    <property type="project" value="InterPro"/>
</dbReference>
<dbReference type="GO" id="GO:0006298">
    <property type="term" value="P:mismatch repair"/>
    <property type="evidence" value="ECO:0007669"/>
    <property type="project" value="InterPro"/>
</dbReference>
<keyword evidence="2" id="KW-0067">ATP-binding</keyword>
<evidence type="ECO:0000256" key="3">
    <source>
        <dbReference type="ARBA" id="ARBA00023125"/>
    </source>
</evidence>
<dbReference type="OrthoDB" id="9808166at2"/>
<dbReference type="GO" id="GO:0005829">
    <property type="term" value="C:cytosol"/>
    <property type="evidence" value="ECO:0007669"/>
    <property type="project" value="TreeGrafter"/>
</dbReference>
<dbReference type="SUPFAM" id="SSF52540">
    <property type="entry name" value="P-loop containing nucleoside triphosphate hydrolases"/>
    <property type="match status" value="1"/>
</dbReference>
<evidence type="ECO:0000256" key="2">
    <source>
        <dbReference type="ARBA" id="ARBA00022840"/>
    </source>
</evidence>
<dbReference type="KEGG" id="nyu:D7D52_36915"/>
<dbReference type="Proteomes" id="UP000267164">
    <property type="component" value="Chromosome"/>
</dbReference>
<evidence type="ECO:0000313" key="6">
    <source>
        <dbReference type="Proteomes" id="UP000267164"/>
    </source>
</evidence>
<keyword evidence="6" id="KW-1185">Reference proteome</keyword>
<accession>A0A386ZPJ0</accession>
<dbReference type="InterPro" id="IPR027417">
    <property type="entry name" value="P-loop_NTPase"/>
</dbReference>
<evidence type="ECO:0000256" key="1">
    <source>
        <dbReference type="ARBA" id="ARBA00022741"/>
    </source>
</evidence>
<reference evidence="5 6" key="1">
    <citation type="submission" date="2018-09" db="EMBL/GenBank/DDBJ databases">
        <title>Nocardia yunnanensis sp. nov., an actinomycete isolated from a soil sample.</title>
        <authorList>
            <person name="Zhang J."/>
        </authorList>
    </citation>
    <scope>NUCLEOTIDE SEQUENCE [LARGE SCALE GENOMIC DNA]</scope>
    <source>
        <strain evidence="5 6">CFHS0054</strain>
    </source>
</reference>
<protein>
    <submittedName>
        <fullName evidence="5">DNA mismatch repair protein MutS</fullName>
    </submittedName>
</protein>
<dbReference type="EMBL" id="CP032568">
    <property type="protein sequence ID" value="AYF78485.1"/>
    <property type="molecule type" value="Genomic_DNA"/>
</dbReference>
<gene>
    <name evidence="5" type="ORF">D7D52_36915</name>
</gene>
<evidence type="ECO:0000313" key="5">
    <source>
        <dbReference type="EMBL" id="AYF78485.1"/>
    </source>
</evidence>
<proteinExistence type="predicted"/>
<keyword evidence="1" id="KW-0547">Nucleotide-binding</keyword>
<dbReference type="GO" id="GO:0030983">
    <property type="term" value="F:mismatched DNA binding"/>
    <property type="evidence" value="ECO:0007669"/>
    <property type="project" value="InterPro"/>
</dbReference>
<dbReference type="InterPro" id="IPR000432">
    <property type="entry name" value="DNA_mismatch_repair_MutS_C"/>
</dbReference>
<feature type="domain" description="DNA mismatch repair proteins mutS family" evidence="4">
    <location>
        <begin position="338"/>
        <end position="519"/>
    </location>
</feature>
<dbReference type="GO" id="GO:0005524">
    <property type="term" value="F:ATP binding"/>
    <property type="evidence" value="ECO:0007669"/>
    <property type="project" value="UniProtKB-KW"/>
</dbReference>
<sequence length="521" mass="57819">MRRPVRGEAFDMSGPSVLWPDTAVPADQLIIDAAAMVDLEIEPILTAILGADEYRLRCWFATPVRHAATVRYRQEVFADLGDDAVRKACDTFARGMRTMRRRIDARDRVQHEHQRSWWQLSAATEYVDAVRRFAEALAVLPLTSRALNQWREFLAGYIDASGFADLTAAVRRTQQALSGVRYSLRIVDRTLEVGPAETIPDYSVTIANLFARFGVGAPRPPRPRSEWDDINHMEEQILDHVAMVHPRAFQQLTEFARAHEHFVDEAVAEFDREIQFYLTYLDFVAHASGTTRAMCLPQLASGDTPVHAEDAFDLALLTRRRPTDTEVVCNDLRLSGPERVLVVTGPNQGGKTTFARAFGQLVYFTALGCPVPARHACLPLADRVFTHFERAEQATDPDGRLGEELLRIRETLAAATADSVIILNESLSSTSSADAVRIGRDVLAQIVARGAIAVWVSFLDELARTGPAAVSMVAATDPDDPARRTFRIERRPADGNAHAVVLAERFGLSYDLVTARIAACE</sequence>
<dbReference type="PANTHER" id="PTHR11361:SF34">
    <property type="entry name" value="DNA MISMATCH REPAIR PROTEIN MSH1, MITOCHONDRIAL"/>
    <property type="match status" value="1"/>
</dbReference>
<name>A0A386ZPJ0_9NOCA</name>
<keyword evidence="3" id="KW-0238">DNA-binding</keyword>
<evidence type="ECO:0000259" key="4">
    <source>
        <dbReference type="SMART" id="SM00534"/>
    </source>
</evidence>